<sequence length="501" mass="50750">MPLSGYEFQPDVVVVLTTGSEWIVPPRFNSGSNIIELFGGGGGGGSGGSIGSHTTGGGGGAGGYSKITNWDPLGESTISFTIAPGGLGGIPANNGAGSGPTIWDNGFLIASGGGGGFGGTGDLTVRGRGGNGGTGSIFFGGQGGNGEMPSPASTPAPGGGGGGSANASGSGEDGIRALLGGAGGDPGPPIGFIWQDTKLPISASAGDGGDGTAGESGSSGFLYGGGGAGGGKHTGETPAAFKGGDGRQGFIVITYQSKLHALSGSINEEANVKMVAMKQRFRSTLIDKDLGPGRLLRNVTLGPTSVGNTIAFDEDQASGRLTHNISLTAKLMDADVLDATPTFEFKLTSTVLDSERSTGKMKALTFQGTLIENDNTDAYLRLIHGLDGKLLDGSGVDNDGILTGIVQLTGGAMDVDQPAHLILDPLRDIAFFVNRDPKLFTGSLSENDQTQPDTIHGFRFRQIIPGEAEFELIPVRISTKPDFEIRIVLSEEDLFAAGLTD</sequence>
<gene>
    <name evidence="3" type="ORF">LCGC14_1690110</name>
</gene>
<organism evidence="3">
    <name type="scientific">marine sediment metagenome</name>
    <dbReference type="NCBI Taxonomy" id="412755"/>
    <lineage>
        <taxon>unclassified sequences</taxon>
        <taxon>metagenomes</taxon>
        <taxon>ecological metagenomes</taxon>
    </lineage>
</organism>
<comment type="caution">
    <text evidence="3">The sequence shown here is derived from an EMBL/GenBank/DDBJ whole genome shotgun (WGS) entry which is preliminary data.</text>
</comment>
<evidence type="ECO:0000313" key="3">
    <source>
        <dbReference type="EMBL" id="KKM16012.1"/>
    </source>
</evidence>
<dbReference type="EMBL" id="LAZR01014772">
    <property type="protein sequence ID" value="KKM16012.1"/>
    <property type="molecule type" value="Genomic_DNA"/>
</dbReference>
<name>A0A0F9HLJ9_9ZZZZ</name>
<evidence type="ECO:0000259" key="2">
    <source>
        <dbReference type="Pfam" id="PF21722"/>
    </source>
</evidence>
<evidence type="ECO:0000256" key="1">
    <source>
        <dbReference type="SAM" id="MobiDB-lite"/>
    </source>
</evidence>
<dbReference type="Pfam" id="PF21722">
    <property type="entry name" value="Gly_rich_2"/>
    <property type="match status" value="1"/>
</dbReference>
<dbReference type="AlphaFoldDB" id="A0A0F9HLJ9"/>
<proteinExistence type="predicted"/>
<accession>A0A0F9HLJ9</accession>
<feature type="region of interest" description="Disordered" evidence="1">
    <location>
        <begin position="139"/>
        <end position="194"/>
    </location>
</feature>
<protein>
    <recommendedName>
        <fullName evidence="2">Glycine-rich domain-containing protein</fullName>
    </recommendedName>
</protein>
<reference evidence="3" key="1">
    <citation type="journal article" date="2015" name="Nature">
        <title>Complex archaea that bridge the gap between prokaryotes and eukaryotes.</title>
        <authorList>
            <person name="Spang A."/>
            <person name="Saw J.H."/>
            <person name="Jorgensen S.L."/>
            <person name="Zaremba-Niedzwiedzka K."/>
            <person name="Martijn J."/>
            <person name="Lind A.E."/>
            <person name="van Eijk R."/>
            <person name="Schleper C."/>
            <person name="Guy L."/>
            <person name="Ettema T.J."/>
        </authorList>
    </citation>
    <scope>NUCLEOTIDE SEQUENCE</scope>
</reference>
<dbReference type="InterPro" id="IPR049304">
    <property type="entry name" value="Gly_rich_dom"/>
</dbReference>
<feature type="domain" description="Glycine-rich" evidence="2">
    <location>
        <begin position="31"/>
        <end position="256"/>
    </location>
</feature>